<dbReference type="RefSeq" id="WP_078502879.1">
    <property type="nucleotide sequence ID" value="NZ_MSZX01000021.1"/>
</dbReference>
<feature type="transmembrane region" description="Helical" evidence="2">
    <location>
        <begin position="21"/>
        <end position="40"/>
    </location>
</feature>
<keyword evidence="2" id="KW-1133">Transmembrane helix</keyword>
<accession>A0A1T2X032</accession>
<organism evidence="3 4">
    <name type="scientific">Paenibacillus selenitireducens</name>
    <dbReference type="NCBI Taxonomy" id="1324314"/>
    <lineage>
        <taxon>Bacteria</taxon>
        <taxon>Bacillati</taxon>
        <taxon>Bacillota</taxon>
        <taxon>Bacilli</taxon>
        <taxon>Bacillales</taxon>
        <taxon>Paenibacillaceae</taxon>
        <taxon>Paenibacillus</taxon>
    </lineage>
</organism>
<keyword evidence="1" id="KW-0175">Coiled coil</keyword>
<evidence type="ECO:0000256" key="2">
    <source>
        <dbReference type="SAM" id="Phobius"/>
    </source>
</evidence>
<feature type="coiled-coil region" evidence="1">
    <location>
        <begin position="46"/>
        <end position="73"/>
    </location>
</feature>
<keyword evidence="2" id="KW-0472">Membrane</keyword>
<comment type="caution">
    <text evidence="3">The sequence shown here is derived from an EMBL/GenBank/DDBJ whole genome shotgun (WGS) entry which is preliminary data.</text>
</comment>
<dbReference type="OrthoDB" id="2382043at2"/>
<proteinExistence type="predicted"/>
<dbReference type="Proteomes" id="UP000190188">
    <property type="component" value="Unassembled WGS sequence"/>
</dbReference>
<protein>
    <recommendedName>
        <fullName evidence="5">Septation ring formation regulator EzrA</fullName>
    </recommendedName>
</protein>
<name>A0A1T2X032_9BACL</name>
<reference evidence="3 4" key="1">
    <citation type="submission" date="2017-01" db="EMBL/GenBank/DDBJ databases">
        <title>Genome analysis of Paenibacillus selenitrireducens ES3-24.</title>
        <authorList>
            <person name="Xu D."/>
            <person name="Yao R."/>
            <person name="Zheng S."/>
        </authorList>
    </citation>
    <scope>NUCLEOTIDE SEQUENCE [LARGE SCALE GENOMIC DNA]</scope>
    <source>
        <strain evidence="3 4">ES3-24</strain>
    </source>
</reference>
<evidence type="ECO:0000256" key="1">
    <source>
        <dbReference type="SAM" id="Coils"/>
    </source>
</evidence>
<dbReference type="Pfam" id="PF04977">
    <property type="entry name" value="DivIC"/>
    <property type="match status" value="1"/>
</dbReference>
<dbReference type="InterPro" id="IPR007060">
    <property type="entry name" value="FtsL/DivIC"/>
</dbReference>
<gene>
    <name evidence="3" type="ORF">BVG16_29990</name>
</gene>
<dbReference type="AlphaFoldDB" id="A0A1T2X032"/>
<evidence type="ECO:0008006" key="5">
    <source>
        <dbReference type="Google" id="ProtNLM"/>
    </source>
</evidence>
<keyword evidence="2" id="KW-0812">Transmembrane</keyword>
<keyword evidence="4" id="KW-1185">Reference proteome</keyword>
<dbReference type="STRING" id="1324314.BVG16_29990"/>
<evidence type="ECO:0000313" key="3">
    <source>
        <dbReference type="EMBL" id="OPA73181.1"/>
    </source>
</evidence>
<dbReference type="EMBL" id="MSZX01000021">
    <property type="protein sequence ID" value="OPA73181.1"/>
    <property type="molecule type" value="Genomic_DNA"/>
</dbReference>
<sequence>MATTLREQKPTAKYTGARKRIRLWMMFMVMFFGWGVYTLVHQTLEVADQRVQLQDKQKQHQETQDQRNLLQQEIAKLNDPEYIGQIARKKQDMYLPGEVPIRR</sequence>
<evidence type="ECO:0000313" key="4">
    <source>
        <dbReference type="Proteomes" id="UP000190188"/>
    </source>
</evidence>